<dbReference type="EMBL" id="DYVS01000276">
    <property type="protein sequence ID" value="HJF71965.1"/>
    <property type="molecule type" value="Genomic_DNA"/>
</dbReference>
<protein>
    <submittedName>
        <fullName evidence="1">DUF6266 family protein</fullName>
    </submittedName>
</protein>
<evidence type="ECO:0000313" key="2">
    <source>
        <dbReference type="Proteomes" id="UP000742098"/>
    </source>
</evidence>
<dbReference type="Proteomes" id="UP000742098">
    <property type="component" value="Unassembled WGS sequence"/>
</dbReference>
<dbReference type="AlphaFoldDB" id="A0A921H8R7"/>
<evidence type="ECO:0000313" key="1">
    <source>
        <dbReference type="EMBL" id="HJF71965.1"/>
    </source>
</evidence>
<accession>A0A921H8R7</accession>
<proteinExistence type="predicted"/>
<reference evidence="1" key="2">
    <citation type="submission" date="2021-09" db="EMBL/GenBank/DDBJ databases">
        <authorList>
            <person name="Gilroy R."/>
        </authorList>
    </citation>
    <scope>NUCLEOTIDE SEQUENCE</scope>
    <source>
        <strain evidence="1">6966</strain>
    </source>
</reference>
<name>A0A921H8R7_9BACT</name>
<reference evidence="1" key="1">
    <citation type="journal article" date="2021" name="PeerJ">
        <title>Extensive microbial diversity within the chicken gut microbiome revealed by metagenomics and culture.</title>
        <authorList>
            <person name="Gilroy R."/>
            <person name="Ravi A."/>
            <person name="Getino M."/>
            <person name="Pursley I."/>
            <person name="Horton D.L."/>
            <person name="Alikhan N.F."/>
            <person name="Baker D."/>
            <person name="Gharbi K."/>
            <person name="Hall N."/>
            <person name="Watson M."/>
            <person name="Adriaenssens E.M."/>
            <person name="Foster-Nyarko E."/>
            <person name="Jarju S."/>
            <person name="Secka A."/>
            <person name="Antonio M."/>
            <person name="Oren A."/>
            <person name="Chaudhuri R.R."/>
            <person name="La Ragione R."/>
            <person name="Hildebrand F."/>
            <person name="Pallen M.J."/>
        </authorList>
    </citation>
    <scope>NUCLEOTIDE SEQUENCE</scope>
    <source>
        <strain evidence="1">6966</strain>
    </source>
</reference>
<sequence>MAKFKSPLGTVQGGYGNLVTYCVKGQNRVRSKPLEYHDANTPEQQKARRRICIVTRFYSRLKETPIIDIWRVAAIPTPYDRYTLFRKVNTNVFLPNGKIGDFSNLHMAQGTLPQALNMQISIDPEDNVTLTWTNHLEYIASYDNSRLGIIAMYNHRSFSPQFIEGISATRKDQKAVFHVDRDTANALHLYVFFFSPERDAYSNDQYFKLTFE</sequence>
<comment type="caution">
    <text evidence="1">The sequence shown here is derived from an EMBL/GenBank/DDBJ whole genome shotgun (WGS) entry which is preliminary data.</text>
</comment>
<gene>
    <name evidence="1" type="ORF">K8V05_14540</name>
</gene>
<organism evidence="1 2">
    <name type="scientific">Butyricimonas virosa</name>
    <dbReference type="NCBI Taxonomy" id="544645"/>
    <lineage>
        <taxon>Bacteria</taxon>
        <taxon>Pseudomonadati</taxon>
        <taxon>Bacteroidota</taxon>
        <taxon>Bacteroidia</taxon>
        <taxon>Bacteroidales</taxon>
        <taxon>Odoribacteraceae</taxon>
        <taxon>Butyricimonas</taxon>
    </lineage>
</organism>